<name>A0A7W3Z7X6_9PSEU</name>
<reference evidence="3 4" key="1">
    <citation type="submission" date="2020-08" db="EMBL/GenBank/DDBJ databases">
        <title>Amycolatopsis sp. nov. DR6-1 isolated from Dendrobium heterocarpum.</title>
        <authorList>
            <person name="Tedsree N."/>
            <person name="Kuncharoen N."/>
            <person name="Likhitwitayawuid K."/>
            <person name="Tanasupawat S."/>
        </authorList>
    </citation>
    <scope>NUCLEOTIDE SEQUENCE [LARGE SCALE GENOMIC DNA]</scope>
    <source>
        <strain evidence="3 4">DR6-1</strain>
    </source>
</reference>
<dbReference type="GO" id="GO:0008610">
    <property type="term" value="P:lipid biosynthetic process"/>
    <property type="evidence" value="ECO:0007669"/>
    <property type="project" value="TreeGrafter"/>
</dbReference>
<evidence type="ECO:0000256" key="1">
    <source>
        <dbReference type="ARBA" id="ARBA00007169"/>
    </source>
</evidence>
<dbReference type="InterPro" id="IPR029058">
    <property type="entry name" value="AB_hydrolase_fold"/>
</dbReference>
<sequence>MSPATTARANRWLLRTPSPRARARVFCLPYPGCGASMYRNWPRYLGTTELCPVQLPGRENRLRDPLPPTFEELADELADALAPLLDRPFALFGHCGSAVAAFVAAQRLHGRGTAPARLFVSAQPAPDDGPPSRFLRLDDEALRTELATLIRQLGGDPAPAFIDLGVRVLRADVEIHRRYQPPAPEPLGVALSVLAWSEDREVPAESMRGWDAYGTVRHHRLEGGHFSFLNAPPSLRTVLATDFDPVQAGLDRPKGRRA</sequence>
<organism evidence="3 4">
    <name type="scientific">Amycolatopsis dendrobii</name>
    <dbReference type="NCBI Taxonomy" id="2760662"/>
    <lineage>
        <taxon>Bacteria</taxon>
        <taxon>Bacillati</taxon>
        <taxon>Actinomycetota</taxon>
        <taxon>Actinomycetes</taxon>
        <taxon>Pseudonocardiales</taxon>
        <taxon>Pseudonocardiaceae</taxon>
        <taxon>Amycolatopsis</taxon>
    </lineage>
</organism>
<dbReference type="PANTHER" id="PTHR11487:SF0">
    <property type="entry name" value="S-ACYL FATTY ACID SYNTHASE THIOESTERASE, MEDIUM CHAIN"/>
    <property type="match status" value="1"/>
</dbReference>
<comment type="caution">
    <text evidence="3">The sequence shown here is derived from an EMBL/GenBank/DDBJ whole genome shotgun (WGS) entry which is preliminary data.</text>
</comment>
<comment type="similarity">
    <text evidence="1">Belongs to the thioesterase family.</text>
</comment>
<dbReference type="Gene3D" id="3.40.50.1820">
    <property type="entry name" value="alpha/beta hydrolase"/>
    <property type="match status" value="1"/>
</dbReference>
<proteinExistence type="inferred from homology"/>
<dbReference type="InterPro" id="IPR001031">
    <property type="entry name" value="Thioesterase"/>
</dbReference>
<dbReference type="SUPFAM" id="SSF53474">
    <property type="entry name" value="alpha/beta-Hydrolases"/>
    <property type="match status" value="1"/>
</dbReference>
<evidence type="ECO:0000313" key="3">
    <source>
        <dbReference type="EMBL" id="MBB1151751.1"/>
    </source>
</evidence>
<dbReference type="RefSeq" id="WP_182888993.1">
    <property type="nucleotide sequence ID" value="NZ_JACGZW010000001.1"/>
</dbReference>
<dbReference type="Proteomes" id="UP000526734">
    <property type="component" value="Unassembled WGS sequence"/>
</dbReference>
<evidence type="ECO:0000313" key="4">
    <source>
        <dbReference type="Proteomes" id="UP000526734"/>
    </source>
</evidence>
<keyword evidence="4" id="KW-1185">Reference proteome</keyword>
<dbReference type="InterPro" id="IPR012223">
    <property type="entry name" value="TEII"/>
</dbReference>
<feature type="domain" description="Thioesterase" evidence="2">
    <location>
        <begin position="24"/>
        <end position="230"/>
    </location>
</feature>
<accession>A0A7W3Z7X6</accession>
<protein>
    <submittedName>
        <fullName evidence="3">Thioesterase</fullName>
    </submittedName>
</protein>
<dbReference type="Pfam" id="PF00975">
    <property type="entry name" value="Thioesterase"/>
    <property type="match status" value="1"/>
</dbReference>
<dbReference type="AlphaFoldDB" id="A0A7W3Z7X6"/>
<gene>
    <name evidence="3" type="ORF">H4281_01260</name>
</gene>
<evidence type="ECO:0000259" key="2">
    <source>
        <dbReference type="Pfam" id="PF00975"/>
    </source>
</evidence>
<dbReference type="PANTHER" id="PTHR11487">
    <property type="entry name" value="THIOESTERASE"/>
    <property type="match status" value="1"/>
</dbReference>
<dbReference type="EMBL" id="JACGZW010000001">
    <property type="protein sequence ID" value="MBB1151751.1"/>
    <property type="molecule type" value="Genomic_DNA"/>
</dbReference>